<reference evidence="2" key="1">
    <citation type="journal article" date="2022" name="Int. J. Mol. Sci.">
        <title>Draft Genome of Tanacetum Coccineum: Genomic Comparison of Closely Related Tanacetum-Family Plants.</title>
        <authorList>
            <person name="Yamashiro T."/>
            <person name="Shiraishi A."/>
            <person name="Nakayama K."/>
            <person name="Satake H."/>
        </authorList>
    </citation>
    <scope>NUCLEOTIDE SEQUENCE</scope>
</reference>
<accession>A0ABQ5AFA5</accession>
<evidence type="ECO:0000313" key="3">
    <source>
        <dbReference type="Proteomes" id="UP001151760"/>
    </source>
</evidence>
<dbReference type="Proteomes" id="UP001151760">
    <property type="component" value="Unassembled WGS sequence"/>
</dbReference>
<dbReference type="InterPro" id="IPR029058">
    <property type="entry name" value="AB_hydrolase_fold"/>
</dbReference>
<gene>
    <name evidence="2" type="ORF">Tco_0821461</name>
</gene>
<feature type="domain" description="Dienelactone hydrolase" evidence="1">
    <location>
        <begin position="30"/>
        <end position="229"/>
    </location>
</feature>
<dbReference type="InterPro" id="IPR002925">
    <property type="entry name" value="Dienelactn_hydro"/>
</dbReference>
<evidence type="ECO:0000259" key="1">
    <source>
        <dbReference type="Pfam" id="PF01738"/>
    </source>
</evidence>
<sequence>MSGPECCSNPPAIISGGDVLQIGSLNSYVSGNPDSKIGVILISDVWGYGAPKLRNIADKVASAGYYVVVPDFFHGDPLTPEVPIQDWLKNHAPVQAVEFAKPVIQALKEKGISKVAAAGFCWGAKVVVELAKAADIQVAALLHPSFVSLDDIKGVKVPTAILGAEIDKMSPPELVKEFEAALEANQIEHFVKIYPGVTHGWTVRYKDEDEAAKKCAFEAQQDLVDWFDKCFKTNQSTL</sequence>
<protein>
    <submittedName>
        <fullName evidence="2">Endo-1,31,4-beta-D-glucanase-like protein</fullName>
    </submittedName>
</protein>
<dbReference type="EMBL" id="BQNB010012184">
    <property type="protein sequence ID" value="GJT00292.1"/>
    <property type="molecule type" value="Genomic_DNA"/>
</dbReference>
<name>A0ABQ5AFA5_9ASTR</name>
<dbReference type="PANTHER" id="PTHR17630:SF97">
    <property type="entry name" value="ENDO-1,31,4-BETA-D-GLUCANASE-LIKE"/>
    <property type="match status" value="1"/>
</dbReference>
<proteinExistence type="predicted"/>
<dbReference type="SUPFAM" id="SSF53474">
    <property type="entry name" value="alpha/beta-Hydrolases"/>
    <property type="match status" value="1"/>
</dbReference>
<keyword evidence="3" id="KW-1185">Reference proteome</keyword>
<organism evidence="2 3">
    <name type="scientific">Tanacetum coccineum</name>
    <dbReference type="NCBI Taxonomy" id="301880"/>
    <lineage>
        <taxon>Eukaryota</taxon>
        <taxon>Viridiplantae</taxon>
        <taxon>Streptophyta</taxon>
        <taxon>Embryophyta</taxon>
        <taxon>Tracheophyta</taxon>
        <taxon>Spermatophyta</taxon>
        <taxon>Magnoliopsida</taxon>
        <taxon>eudicotyledons</taxon>
        <taxon>Gunneridae</taxon>
        <taxon>Pentapetalae</taxon>
        <taxon>asterids</taxon>
        <taxon>campanulids</taxon>
        <taxon>Asterales</taxon>
        <taxon>Asteraceae</taxon>
        <taxon>Asteroideae</taxon>
        <taxon>Anthemideae</taxon>
        <taxon>Anthemidinae</taxon>
        <taxon>Tanacetum</taxon>
    </lineage>
</organism>
<dbReference type="Pfam" id="PF01738">
    <property type="entry name" value="DLH"/>
    <property type="match status" value="1"/>
</dbReference>
<dbReference type="Gene3D" id="3.40.50.1820">
    <property type="entry name" value="alpha/beta hydrolase"/>
    <property type="match status" value="1"/>
</dbReference>
<dbReference type="PANTHER" id="PTHR17630">
    <property type="entry name" value="DIENELACTONE HYDROLASE"/>
    <property type="match status" value="1"/>
</dbReference>
<evidence type="ECO:0000313" key="2">
    <source>
        <dbReference type="EMBL" id="GJT00292.1"/>
    </source>
</evidence>
<comment type="caution">
    <text evidence="2">The sequence shown here is derived from an EMBL/GenBank/DDBJ whole genome shotgun (WGS) entry which is preliminary data.</text>
</comment>
<reference evidence="2" key="2">
    <citation type="submission" date="2022-01" db="EMBL/GenBank/DDBJ databases">
        <authorList>
            <person name="Yamashiro T."/>
            <person name="Shiraishi A."/>
            <person name="Satake H."/>
            <person name="Nakayama K."/>
        </authorList>
    </citation>
    <scope>NUCLEOTIDE SEQUENCE</scope>
</reference>